<name>A0ABT1H5L4_9NOCA</name>
<dbReference type="InterPro" id="IPR036615">
    <property type="entry name" value="Mur_ligase_C_dom_sf"/>
</dbReference>
<dbReference type="InterPro" id="IPR035911">
    <property type="entry name" value="MurE/MurF_N"/>
</dbReference>
<evidence type="ECO:0000256" key="3">
    <source>
        <dbReference type="ARBA" id="ARBA00022960"/>
    </source>
</evidence>
<keyword evidence="7" id="KW-0963">Cytoplasm</keyword>
<dbReference type="NCBIfam" id="TIGR01085">
    <property type="entry name" value="murE"/>
    <property type="match status" value="1"/>
</dbReference>
<dbReference type="PANTHER" id="PTHR23135">
    <property type="entry name" value="MUR LIGASE FAMILY MEMBER"/>
    <property type="match status" value="1"/>
</dbReference>
<dbReference type="Pfam" id="PF08245">
    <property type="entry name" value="Mur_ligase_M"/>
    <property type="match status" value="1"/>
</dbReference>
<dbReference type="EC" id="6.3.2.13" evidence="7"/>
<dbReference type="EMBL" id="JAMTCG010000007">
    <property type="protein sequence ID" value="MCP2162529.1"/>
    <property type="molecule type" value="Genomic_DNA"/>
</dbReference>
<dbReference type="Gene3D" id="3.40.1390.10">
    <property type="entry name" value="MurE/MurF, N-terminal domain"/>
    <property type="match status" value="1"/>
</dbReference>
<dbReference type="NCBIfam" id="NF001124">
    <property type="entry name" value="PRK00139.1-2"/>
    <property type="match status" value="1"/>
</dbReference>
<feature type="binding site" evidence="7">
    <location>
        <begin position="180"/>
        <end position="181"/>
    </location>
    <ligand>
        <name>UDP-N-acetyl-alpha-D-muramoyl-L-alanyl-D-glutamate</name>
        <dbReference type="ChEBI" id="CHEBI:83900"/>
    </ligand>
</feature>
<accession>A0ABT1H5L4</accession>
<dbReference type="Gene3D" id="3.40.1190.10">
    <property type="entry name" value="Mur-like, catalytic domain"/>
    <property type="match status" value="1"/>
</dbReference>
<dbReference type="Pfam" id="PF02875">
    <property type="entry name" value="Mur_ligase_C"/>
    <property type="match status" value="1"/>
</dbReference>
<feature type="short sequence motif" description="Meso-diaminopimelate recognition motif" evidence="7">
    <location>
        <begin position="435"/>
        <end position="438"/>
    </location>
</feature>
<dbReference type="InterPro" id="IPR000713">
    <property type="entry name" value="Mur_ligase_N"/>
</dbReference>
<evidence type="ECO:0000313" key="13">
    <source>
        <dbReference type="Proteomes" id="UP001205740"/>
    </source>
</evidence>
<keyword evidence="6 7" id="KW-0961">Cell wall biogenesis/degradation</keyword>
<feature type="domain" description="Mur ligase central" evidence="11">
    <location>
        <begin position="136"/>
        <end position="341"/>
    </location>
</feature>
<dbReference type="PANTHER" id="PTHR23135:SF4">
    <property type="entry name" value="UDP-N-ACETYLMURAMOYL-L-ALANYL-D-GLUTAMATE--2,6-DIAMINOPIMELATE LIGASE MURE HOMOLOG, CHLOROPLASTIC"/>
    <property type="match status" value="1"/>
</dbReference>
<comment type="caution">
    <text evidence="7">Lacks conserved residue(s) required for the propagation of feature annotation.</text>
</comment>
<feature type="binding site" evidence="7">
    <location>
        <position position="48"/>
    </location>
    <ligand>
        <name>UDP-N-acetyl-alpha-D-muramoyl-L-alanyl-D-glutamate</name>
        <dbReference type="ChEBI" id="CHEBI:83900"/>
    </ligand>
</feature>
<evidence type="ECO:0000256" key="1">
    <source>
        <dbReference type="ARBA" id="ARBA00005898"/>
    </source>
</evidence>
<feature type="binding site" evidence="7">
    <location>
        <begin position="138"/>
        <end position="144"/>
    </location>
    <ligand>
        <name>ATP</name>
        <dbReference type="ChEBI" id="CHEBI:30616"/>
    </ligand>
</feature>
<comment type="subcellular location">
    <subcellularLocation>
        <location evidence="7 8">Cytoplasm</location>
    </subcellularLocation>
</comment>
<comment type="function">
    <text evidence="7">Catalyzes the addition of meso-diaminopimelic acid to the nucleotide precursor UDP-N-acetylmuramoyl-L-alanyl-D-glutamate (UMAG) in the biosynthesis of bacterial cell-wall peptidoglycan.</text>
</comment>
<dbReference type="InterPro" id="IPR004101">
    <property type="entry name" value="Mur_ligase_C"/>
</dbReference>
<proteinExistence type="inferred from homology"/>
<feature type="modified residue" description="N6-carboxylysine" evidence="7">
    <location>
        <position position="247"/>
    </location>
</feature>
<feature type="binding site" evidence="7">
    <location>
        <position position="495"/>
    </location>
    <ligand>
        <name>meso-2,6-diaminopimelate</name>
        <dbReference type="ChEBI" id="CHEBI:57791"/>
    </ligand>
</feature>
<dbReference type="Gene3D" id="3.90.190.20">
    <property type="entry name" value="Mur ligase, C-terminal domain"/>
    <property type="match status" value="1"/>
</dbReference>
<keyword evidence="4 7" id="KW-0573">Peptidoglycan synthesis</keyword>
<protein>
    <recommendedName>
        <fullName evidence="7">UDP-N-acetylmuramoyl-L-alanyl-D-glutamate--2,6-diaminopimelate ligase</fullName>
        <ecNumber evidence="7">6.3.2.13</ecNumber>
    </recommendedName>
    <alternativeName>
        <fullName evidence="7">Meso-A2pm-adding enzyme</fullName>
    </alternativeName>
    <alternativeName>
        <fullName evidence="7">Meso-diaminopimelate-adding enzyme</fullName>
    </alternativeName>
    <alternativeName>
        <fullName evidence="7">UDP-MurNAc-L-Ala-D-Glu:meso-diaminopimelate ligase</fullName>
    </alternativeName>
    <alternativeName>
        <fullName evidence="7">UDP-MurNAc-tripeptide synthetase</fullName>
    </alternativeName>
    <alternativeName>
        <fullName evidence="7">UDP-N-acetylmuramyl-tripeptide synthetase</fullName>
    </alternativeName>
</protein>
<evidence type="ECO:0000256" key="8">
    <source>
        <dbReference type="RuleBase" id="RU004135"/>
    </source>
</evidence>
<evidence type="ECO:0000256" key="4">
    <source>
        <dbReference type="ARBA" id="ARBA00022984"/>
    </source>
</evidence>
<feature type="domain" description="Mur ligase N-terminal catalytic" evidence="9">
    <location>
        <begin position="43"/>
        <end position="122"/>
    </location>
</feature>
<evidence type="ECO:0000256" key="5">
    <source>
        <dbReference type="ARBA" id="ARBA00023306"/>
    </source>
</evidence>
<keyword evidence="3 7" id="KW-0133">Cell shape</keyword>
<dbReference type="HAMAP" id="MF_00208">
    <property type="entry name" value="MurE"/>
    <property type="match status" value="1"/>
</dbReference>
<feature type="binding site" evidence="7">
    <location>
        <position position="411"/>
    </location>
    <ligand>
        <name>meso-2,6-diaminopimelate</name>
        <dbReference type="ChEBI" id="CHEBI:57791"/>
    </ligand>
</feature>
<organism evidence="12 13">
    <name type="scientific">Williamsia serinedens</name>
    <dbReference type="NCBI Taxonomy" id="391736"/>
    <lineage>
        <taxon>Bacteria</taxon>
        <taxon>Bacillati</taxon>
        <taxon>Actinomycetota</taxon>
        <taxon>Actinomycetes</taxon>
        <taxon>Mycobacteriales</taxon>
        <taxon>Nocardiaceae</taxon>
        <taxon>Williamsia</taxon>
    </lineage>
</organism>
<keyword evidence="7" id="KW-0547">Nucleotide-binding</keyword>
<dbReference type="InterPro" id="IPR005761">
    <property type="entry name" value="UDP-N-AcMur-Glu-dNH2Pim_ligase"/>
</dbReference>
<evidence type="ECO:0000256" key="2">
    <source>
        <dbReference type="ARBA" id="ARBA00022618"/>
    </source>
</evidence>
<comment type="caution">
    <text evidence="12">The sequence shown here is derived from an EMBL/GenBank/DDBJ whole genome shotgun (WGS) entry which is preliminary data.</text>
</comment>
<dbReference type="RefSeq" id="WP_372505094.1">
    <property type="nucleotide sequence ID" value="NZ_BAAAOE010000002.1"/>
</dbReference>
<feature type="binding site" evidence="7">
    <location>
        <position position="499"/>
    </location>
    <ligand>
        <name>meso-2,6-diaminopimelate</name>
        <dbReference type="ChEBI" id="CHEBI:57791"/>
    </ligand>
</feature>
<keyword evidence="2 7" id="KW-0132">Cell division</keyword>
<comment type="similarity">
    <text evidence="1 7">Belongs to the MurCDEF family. MurE subfamily.</text>
</comment>
<comment type="catalytic activity">
    <reaction evidence="7">
        <text>UDP-N-acetyl-alpha-D-muramoyl-L-alanyl-D-glutamate + meso-2,6-diaminopimelate + ATP = UDP-N-acetyl-alpha-D-muramoyl-L-alanyl-gamma-D-glutamyl-meso-2,6-diaminopimelate + ADP + phosphate + H(+)</text>
        <dbReference type="Rhea" id="RHEA:23676"/>
        <dbReference type="ChEBI" id="CHEBI:15378"/>
        <dbReference type="ChEBI" id="CHEBI:30616"/>
        <dbReference type="ChEBI" id="CHEBI:43474"/>
        <dbReference type="ChEBI" id="CHEBI:57791"/>
        <dbReference type="ChEBI" id="CHEBI:83900"/>
        <dbReference type="ChEBI" id="CHEBI:83905"/>
        <dbReference type="ChEBI" id="CHEBI:456216"/>
        <dbReference type="EC" id="6.3.2.13"/>
    </reaction>
</comment>
<dbReference type="NCBIfam" id="NF001126">
    <property type="entry name" value="PRK00139.1-4"/>
    <property type="match status" value="1"/>
</dbReference>
<keyword evidence="5 7" id="KW-0131">Cell cycle</keyword>
<gene>
    <name evidence="7" type="primary">murE</name>
    <name evidence="12" type="ORF">LX12_003737</name>
</gene>
<dbReference type="GO" id="GO:0016874">
    <property type="term" value="F:ligase activity"/>
    <property type="evidence" value="ECO:0007669"/>
    <property type="project" value="UniProtKB-KW"/>
</dbReference>
<keyword evidence="7" id="KW-0067">ATP-binding</keyword>
<dbReference type="SUPFAM" id="SSF63418">
    <property type="entry name" value="MurE/MurF N-terminal domain"/>
    <property type="match status" value="1"/>
</dbReference>
<feature type="binding site" evidence="7">
    <location>
        <position position="215"/>
    </location>
    <ligand>
        <name>UDP-N-acetyl-alpha-D-muramoyl-L-alanyl-D-glutamate</name>
        <dbReference type="ChEBI" id="CHEBI:83900"/>
    </ligand>
</feature>
<dbReference type="InterPro" id="IPR013221">
    <property type="entry name" value="Mur_ligase_cen"/>
</dbReference>
<evidence type="ECO:0000256" key="7">
    <source>
        <dbReference type="HAMAP-Rule" id="MF_00208"/>
    </source>
</evidence>
<keyword evidence="7 12" id="KW-0436">Ligase</keyword>
<feature type="binding site" evidence="7">
    <location>
        <begin position="435"/>
        <end position="438"/>
    </location>
    <ligand>
        <name>meso-2,6-diaminopimelate</name>
        <dbReference type="ChEBI" id="CHEBI:57791"/>
    </ligand>
</feature>
<evidence type="ECO:0000313" key="12">
    <source>
        <dbReference type="EMBL" id="MCP2162529.1"/>
    </source>
</evidence>
<keyword evidence="7" id="KW-0460">Magnesium</keyword>
<sequence>MSEGTSRSVLRPASVTPVAVDAIATAVSARLDLLGGATTATTVTGATLRAQDVAAGDLFAALPGARVHGAQFAVDAIDAGAAAVLTDTAGASLLETSVPPGTTVAVLVHPDPRSVLGAVSARVYGEPSRRLRLIGITGTSGKTTTSYMLESALMAAGQRVGLIGTVETRIAGVRQPSSLTTPEAPTLQAMLAAMVEQGVDTVVMEVSSHALALGRVRGAHFAIGAFTNLSQDHLDFHPTMLDYFEAKSRLFVAEAPEHAARAVICVDDEWGERLASMVGHGAITTSTRHSAAAWFAGPSRLRDDGSQAVTVRAPMGETHTLSVPLPGRYNVANAVIALAVADAAGVTIGDAARGIAEVRVPGRVELVDRGQDFLAVVDYAHKPAALDAVIATLRGQTQGRLAVVVGAGGNRDVGKRPLMGAAAARGAHLVVVTDDNPRDEDPALIRAAVRAGAEGVDPDERPVGAEEVVEIGDRAAAIAHAVAWARPGDVVLVAGKGHETGQEVAGVKSPFDDRAVVAEAVEALAGRTEEGEDAT</sequence>
<dbReference type="SUPFAM" id="SSF53244">
    <property type="entry name" value="MurD-like peptide ligases, peptide-binding domain"/>
    <property type="match status" value="1"/>
</dbReference>
<feature type="binding site" evidence="7">
    <location>
        <position position="207"/>
    </location>
    <ligand>
        <name>UDP-N-acetyl-alpha-D-muramoyl-L-alanyl-D-glutamate</name>
        <dbReference type="ChEBI" id="CHEBI:83900"/>
    </ligand>
</feature>
<comment type="pathway">
    <text evidence="7 8">Cell wall biogenesis; peptidoglycan biosynthesis.</text>
</comment>
<dbReference type="InterPro" id="IPR036565">
    <property type="entry name" value="Mur-like_cat_sf"/>
</dbReference>
<reference evidence="12 13" key="1">
    <citation type="submission" date="2022-06" db="EMBL/GenBank/DDBJ databases">
        <title>Genomic Encyclopedia of Archaeal and Bacterial Type Strains, Phase II (KMG-II): from individual species to whole genera.</title>
        <authorList>
            <person name="Goeker M."/>
        </authorList>
    </citation>
    <scope>NUCLEOTIDE SEQUENCE [LARGE SCALE GENOMIC DNA]</scope>
    <source>
        <strain evidence="12 13">DSM 45037</strain>
    </source>
</reference>
<dbReference type="SUPFAM" id="SSF53623">
    <property type="entry name" value="MurD-like peptide ligases, catalytic domain"/>
    <property type="match status" value="1"/>
</dbReference>
<feature type="domain" description="Mur ligase C-terminal" evidence="10">
    <location>
        <begin position="362"/>
        <end position="497"/>
    </location>
</feature>
<comment type="cofactor">
    <cofactor evidence="7">
        <name>Mg(2+)</name>
        <dbReference type="ChEBI" id="CHEBI:18420"/>
    </cofactor>
</comment>
<evidence type="ECO:0000259" key="11">
    <source>
        <dbReference type="Pfam" id="PF08245"/>
    </source>
</evidence>
<keyword evidence="13" id="KW-1185">Reference proteome</keyword>
<evidence type="ECO:0000259" key="10">
    <source>
        <dbReference type="Pfam" id="PF02875"/>
    </source>
</evidence>
<comment type="PTM">
    <text evidence="7">Carboxylation is probably crucial for Mg(2+) binding and, consequently, for the gamma-phosphate positioning of ATP.</text>
</comment>
<dbReference type="Pfam" id="PF01225">
    <property type="entry name" value="Mur_ligase"/>
    <property type="match status" value="1"/>
</dbReference>
<evidence type="ECO:0000259" key="9">
    <source>
        <dbReference type="Pfam" id="PF01225"/>
    </source>
</evidence>
<dbReference type="Proteomes" id="UP001205740">
    <property type="component" value="Unassembled WGS sequence"/>
</dbReference>
<evidence type="ECO:0000256" key="6">
    <source>
        <dbReference type="ARBA" id="ARBA00023316"/>
    </source>
</evidence>